<gene>
    <name evidence="2" type="ORF">OKW52_16870</name>
</gene>
<reference evidence="2 3" key="1">
    <citation type="submission" date="2022-10" db="EMBL/GenBank/DDBJ databases">
        <title>Pararhodobacter sp. nov., isolated from marine algae.</title>
        <authorList>
            <person name="Choi B.J."/>
            <person name="Kim J.M."/>
            <person name="Lee J.K."/>
            <person name="Choi D.G."/>
            <person name="Jeon C.O."/>
        </authorList>
    </citation>
    <scope>NUCLEOTIDE SEQUENCE [LARGE SCALE GENOMIC DNA]</scope>
    <source>
        <strain evidence="2 3">ZQ420</strain>
    </source>
</reference>
<dbReference type="InterPro" id="IPR036291">
    <property type="entry name" value="NAD(P)-bd_dom_sf"/>
</dbReference>
<dbReference type="InterPro" id="IPR050177">
    <property type="entry name" value="Lipid_A_modif_metabolic_enz"/>
</dbReference>
<dbReference type="SUPFAM" id="SSF51735">
    <property type="entry name" value="NAD(P)-binding Rossmann-fold domains"/>
    <property type="match status" value="1"/>
</dbReference>
<dbReference type="PANTHER" id="PTHR43245">
    <property type="entry name" value="BIFUNCTIONAL POLYMYXIN RESISTANCE PROTEIN ARNA"/>
    <property type="match status" value="1"/>
</dbReference>
<dbReference type="Proteomes" id="UP001208938">
    <property type="component" value="Unassembled WGS sequence"/>
</dbReference>
<proteinExistence type="predicted"/>
<evidence type="ECO:0000259" key="1">
    <source>
        <dbReference type="Pfam" id="PF01370"/>
    </source>
</evidence>
<feature type="domain" description="NAD-dependent epimerase/dehydratase" evidence="1">
    <location>
        <begin position="8"/>
        <end position="253"/>
    </location>
</feature>
<comment type="caution">
    <text evidence="2">The sequence shown here is derived from an EMBL/GenBank/DDBJ whole genome shotgun (WGS) entry which is preliminary data.</text>
</comment>
<organism evidence="2 3">
    <name type="scientific">Pararhodobacter zhoushanensis</name>
    <dbReference type="NCBI Taxonomy" id="2479545"/>
    <lineage>
        <taxon>Bacteria</taxon>
        <taxon>Pseudomonadati</taxon>
        <taxon>Pseudomonadota</taxon>
        <taxon>Alphaproteobacteria</taxon>
        <taxon>Rhodobacterales</taxon>
        <taxon>Paracoccaceae</taxon>
        <taxon>Pararhodobacter</taxon>
    </lineage>
</organism>
<dbReference type="PANTHER" id="PTHR43245:SF13">
    <property type="entry name" value="UDP-D-APIOSE_UDP-D-XYLOSE SYNTHASE 2"/>
    <property type="match status" value="1"/>
</dbReference>
<dbReference type="EMBL" id="JAPDFL010000001">
    <property type="protein sequence ID" value="MCW1933883.1"/>
    <property type="molecule type" value="Genomic_DNA"/>
</dbReference>
<dbReference type="RefSeq" id="WP_264506752.1">
    <property type="nucleotide sequence ID" value="NZ_JAPDFL010000001.1"/>
</dbReference>
<name>A0ABT3H2F8_9RHOB</name>
<evidence type="ECO:0000313" key="3">
    <source>
        <dbReference type="Proteomes" id="UP001208938"/>
    </source>
</evidence>
<accession>A0ABT3H2F8</accession>
<evidence type="ECO:0000313" key="2">
    <source>
        <dbReference type="EMBL" id="MCW1933883.1"/>
    </source>
</evidence>
<sequence>MSAATGPVLITGAGLIGSQTARLLSARGQPCTLFDTRPPAAEIGALPGVRFVTGDLTDRAALEALFAATRFTGVVHTAAMLSNGLRADPVRGLEVNILGTTHLLQLAAAQGVRRFVQASSATVVYAGFDRAPAGPMTEDCALSLISQRPRSLYALSKLTCEHLALHWREAFGLSTVSLRFAAVLGGEAAVPSSVPGQLMNRLIAAARQGGTHALDDPLFLWDGEEEFVDLRDCARAMVSALDAPALAQGVYAIAGPSGHTLADVAACVAAQCGAFTLDVPPHAPVGFAGFPHPRPARSDQSAARRELGFTARHRLEDTLRHWWPQTERHAL</sequence>
<protein>
    <submittedName>
        <fullName evidence="2">NAD(P)-dependent oxidoreductase</fullName>
    </submittedName>
</protein>
<dbReference type="InterPro" id="IPR001509">
    <property type="entry name" value="Epimerase_deHydtase"/>
</dbReference>
<dbReference type="Gene3D" id="3.40.50.720">
    <property type="entry name" value="NAD(P)-binding Rossmann-like Domain"/>
    <property type="match status" value="1"/>
</dbReference>
<dbReference type="Pfam" id="PF01370">
    <property type="entry name" value="Epimerase"/>
    <property type="match status" value="1"/>
</dbReference>
<keyword evidence="3" id="KW-1185">Reference proteome</keyword>